<evidence type="ECO:0000313" key="4">
    <source>
        <dbReference type="EMBL" id="KAK2186357.1"/>
    </source>
</evidence>
<dbReference type="EMBL" id="JAODUO010000203">
    <property type="protein sequence ID" value="KAK2186357.1"/>
    <property type="molecule type" value="Genomic_DNA"/>
</dbReference>
<protein>
    <recommendedName>
        <fullName evidence="3">Nucleoprotein TPR/MLP1-2 domain-containing protein</fullName>
    </recommendedName>
</protein>
<feature type="compositionally biased region" description="Polar residues" evidence="2">
    <location>
        <begin position="200"/>
        <end position="209"/>
    </location>
</feature>
<evidence type="ECO:0000256" key="2">
    <source>
        <dbReference type="SAM" id="MobiDB-lite"/>
    </source>
</evidence>
<organism evidence="4 5">
    <name type="scientific">Ridgeia piscesae</name>
    <name type="common">Tubeworm</name>
    <dbReference type="NCBI Taxonomy" id="27915"/>
    <lineage>
        <taxon>Eukaryota</taxon>
        <taxon>Metazoa</taxon>
        <taxon>Spiralia</taxon>
        <taxon>Lophotrochozoa</taxon>
        <taxon>Annelida</taxon>
        <taxon>Polychaeta</taxon>
        <taxon>Sedentaria</taxon>
        <taxon>Canalipalpata</taxon>
        <taxon>Sabellida</taxon>
        <taxon>Siboglinidae</taxon>
        <taxon>Ridgeia</taxon>
    </lineage>
</organism>
<dbReference type="GO" id="GO:0017056">
    <property type="term" value="F:structural constituent of nuclear pore"/>
    <property type="evidence" value="ECO:0007669"/>
    <property type="project" value="TreeGrafter"/>
</dbReference>
<sequence>MEEQTTEREQLQERVELLEKENQQLLDDNYSVTEQSHAKNAELQTRLLTLQPELEESIKRREAAIANEQAARRDSEEQARLAREVQEKYERELMSHAEAVDTLTKTKQELEGFNIRLTEANESARIAKKTLEDARLAWEIQEQNLKEENGKLRASVQELQRQNQILHEEMEQLSSRMVQLQEVQASHEKESAQLAETVAANPTDQSSENLLEVIR</sequence>
<name>A0AAD9P1D9_RIDPI</name>
<dbReference type="GO" id="GO:1901673">
    <property type="term" value="P:regulation of mitotic spindle assembly"/>
    <property type="evidence" value="ECO:0007669"/>
    <property type="project" value="TreeGrafter"/>
</dbReference>
<comment type="caution">
    <text evidence="4">The sequence shown here is derived from an EMBL/GenBank/DDBJ whole genome shotgun (WGS) entry which is preliminary data.</text>
</comment>
<dbReference type="GO" id="GO:0006406">
    <property type="term" value="P:mRNA export from nucleus"/>
    <property type="evidence" value="ECO:0007669"/>
    <property type="project" value="TreeGrafter"/>
</dbReference>
<evidence type="ECO:0000259" key="3">
    <source>
        <dbReference type="Pfam" id="PF07926"/>
    </source>
</evidence>
<dbReference type="Pfam" id="PF07926">
    <property type="entry name" value="TPR_MLP1_2"/>
    <property type="match status" value="1"/>
</dbReference>
<dbReference type="GO" id="GO:0034399">
    <property type="term" value="C:nuclear periphery"/>
    <property type="evidence" value="ECO:0007669"/>
    <property type="project" value="UniProtKB-ARBA"/>
</dbReference>
<dbReference type="Proteomes" id="UP001209878">
    <property type="component" value="Unassembled WGS sequence"/>
</dbReference>
<dbReference type="InterPro" id="IPR012929">
    <property type="entry name" value="Nucleoprot-TPR/MLP1-2_dom"/>
</dbReference>
<dbReference type="GO" id="GO:0005643">
    <property type="term" value="C:nuclear pore"/>
    <property type="evidence" value="ECO:0007669"/>
    <property type="project" value="UniProtKB-ARBA"/>
</dbReference>
<keyword evidence="5" id="KW-1185">Reference proteome</keyword>
<evidence type="ECO:0000313" key="5">
    <source>
        <dbReference type="Proteomes" id="UP001209878"/>
    </source>
</evidence>
<reference evidence="4" key="1">
    <citation type="journal article" date="2023" name="Mol. Biol. Evol.">
        <title>Third-Generation Sequencing Reveals the Adaptive Role of the Epigenome in Three Deep-Sea Polychaetes.</title>
        <authorList>
            <person name="Perez M."/>
            <person name="Aroh O."/>
            <person name="Sun Y."/>
            <person name="Lan Y."/>
            <person name="Juniper S.K."/>
            <person name="Young C.R."/>
            <person name="Angers B."/>
            <person name="Qian P.Y."/>
        </authorList>
    </citation>
    <scope>NUCLEOTIDE SEQUENCE</scope>
    <source>
        <strain evidence="4">R07B-5</strain>
    </source>
</reference>
<dbReference type="AlphaFoldDB" id="A0AAD9P1D9"/>
<evidence type="ECO:0000256" key="1">
    <source>
        <dbReference type="SAM" id="Coils"/>
    </source>
</evidence>
<gene>
    <name evidence="4" type="ORF">NP493_203g01005</name>
</gene>
<feature type="domain" description="Nucleoprotein TPR/MLP1-2" evidence="3">
    <location>
        <begin position="49"/>
        <end position="173"/>
    </location>
</feature>
<feature type="coiled-coil region" evidence="1">
    <location>
        <begin position="1"/>
        <end position="28"/>
    </location>
</feature>
<keyword evidence="1" id="KW-0175">Coiled coil</keyword>
<dbReference type="PANTHER" id="PTHR18898">
    <property type="entry name" value="NUCLEOPROTEIN TPR-RELATED"/>
    <property type="match status" value="1"/>
</dbReference>
<accession>A0AAD9P1D9</accession>
<dbReference type="PANTHER" id="PTHR18898:SF2">
    <property type="entry name" value="NUCLEOPROTEIN TPR"/>
    <property type="match status" value="1"/>
</dbReference>
<proteinExistence type="predicted"/>
<feature type="region of interest" description="Disordered" evidence="2">
    <location>
        <begin position="181"/>
        <end position="215"/>
    </location>
</feature>
<dbReference type="GO" id="GO:0006606">
    <property type="term" value="P:protein import into nucleus"/>
    <property type="evidence" value="ECO:0007669"/>
    <property type="project" value="InterPro"/>
</dbReference>